<evidence type="ECO:0000313" key="9">
    <source>
        <dbReference type="Proteomes" id="UP000503462"/>
    </source>
</evidence>
<feature type="transmembrane region" description="Helical" evidence="6">
    <location>
        <begin position="409"/>
        <end position="428"/>
    </location>
</feature>
<feature type="domain" description="Major facilitator superfamily (MFS) profile" evidence="7">
    <location>
        <begin position="136"/>
        <end position="578"/>
    </location>
</feature>
<feature type="transmembrane region" description="Helical" evidence="6">
    <location>
        <begin position="165"/>
        <end position="185"/>
    </location>
</feature>
<dbReference type="GO" id="GO:1990961">
    <property type="term" value="P:xenobiotic detoxification by transmembrane export across the plasma membrane"/>
    <property type="evidence" value="ECO:0007669"/>
    <property type="project" value="TreeGrafter"/>
</dbReference>
<reference evidence="8 9" key="1">
    <citation type="journal article" date="2016" name="Sci. Rep.">
        <title>Peltaster fructicola genome reveals evolution from an invasive phytopathogen to an ectophytic parasite.</title>
        <authorList>
            <person name="Xu C."/>
            <person name="Chen H."/>
            <person name="Gleason M.L."/>
            <person name="Xu J.R."/>
            <person name="Liu H."/>
            <person name="Zhang R."/>
            <person name="Sun G."/>
        </authorList>
    </citation>
    <scope>NUCLEOTIDE SEQUENCE [LARGE SCALE GENOMIC DNA]</scope>
    <source>
        <strain evidence="8 9">LNHT1506</strain>
    </source>
</reference>
<feature type="transmembrane region" description="Helical" evidence="6">
    <location>
        <begin position="370"/>
        <end position="389"/>
    </location>
</feature>
<evidence type="ECO:0000256" key="2">
    <source>
        <dbReference type="ARBA" id="ARBA00022692"/>
    </source>
</evidence>
<evidence type="ECO:0000313" key="8">
    <source>
        <dbReference type="EMBL" id="QIW99372.1"/>
    </source>
</evidence>
<evidence type="ECO:0000256" key="6">
    <source>
        <dbReference type="SAM" id="Phobius"/>
    </source>
</evidence>
<dbReference type="PANTHER" id="PTHR23502">
    <property type="entry name" value="MAJOR FACILITATOR SUPERFAMILY"/>
    <property type="match status" value="1"/>
</dbReference>
<keyword evidence="2 6" id="KW-0812">Transmembrane</keyword>
<proteinExistence type="predicted"/>
<feature type="transmembrane region" description="Helical" evidence="6">
    <location>
        <begin position="546"/>
        <end position="565"/>
    </location>
</feature>
<organism evidence="8 9">
    <name type="scientific">Peltaster fructicola</name>
    <dbReference type="NCBI Taxonomy" id="286661"/>
    <lineage>
        <taxon>Eukaryota</taxon>
        <taxon>Fungi</taxon>
        <taxon>Dikarya</taxon>
        <taxon>Ascomycota</taxon>
        <taxon>Pezizomycotina</taxon>
        <taxon>Dothideomycetes</taxon>
        <taxon>Dothideomycetes incertae sedis</taxon>
        <taxon>Peltaster</taxon>
    </lineage>
</organism>
<dbReference type="InterPro" id="IPR036259">
    <property type="entry name" value="MFS_trans_sf"/>
</dbReference>
<gene>
    <name evidence="8" type="ORF">AMS68_004890</name>
</gene>
<evidence type="ECO:0000256" key="1">
    <source>
        <dbReference type="ARBA" id="ARBA00004141"/>
    </source>
</evidence>
<evidence type="ECO:0000259" key="7">
    <source>
        <dbReference type="PROSITE" id="PS50850"/>
    </source>
</evidence>
<feature type="transmembrane region" description="Helical" evidence="6">
    <location>
        <begin position="140"/>
        <end position="158"/>
    </location>
</feature>
<dbReference type="InterPro" id="IPR011701">
    <property type="entry name" value="MFS"/>
</dbReference>
<evidence type="ECO:0000256" key="4">
    <source>
        <dbReference type="ARBA" id="ARBA00023136"/>
    </source>
</evidence>
<feature type="transmembrane region" description="Helical" evidence="6">
    <location>
        <begin position="205"/>
        <end position="230"/>
    </location>
</feature>
<feature type="compositionally biased region" description="Low complexity" evidence="5">
    <location>
        <begin position="50"/>
        <end position="61"/>
    </location>
</feature>
<keyword evidence="4 6" id="KW-0472">Membrane</keyword>
<keyword evidence="9" id="KW-1185">Reference proteome</keyword>
<dbReference type="PROSITE" id="PS50850">
    <property type="entry name" value="MFS"/>
    <property type="match status" value="1"/>
</dbReference>
<evidence type="ECO:0000256" key="5">
    <source>
        <dbReference type="SAM" id="MobiDB-lite"/>
    </source>
</evidence>
<protein>
    <recommendedName>
        <fullName evidence="7">Major facilitator superfamily (MFS) profile domain-containing protein</fullName>
    </recommendedName>
</protein>
<feature type="transmembrane region" description="Helical" evidence="6">
    <location>
        <begin position="474"/>
        <end position="501"/>
    </location>
</feature>
<keyword evidence="3 6" id="KW-1133">Transmembrane helix</keyword>
<evidence type="ECO:0000256" key="3">
    <source>
        <dbReference type="ARBA" id="ARBA00022989"/>
    </source>
</evidence>
<comment type="subcellular location">
    <subcellularLocation>
        <location evidence="1">Membrane</location>
        <topology evidence="1">Multi-pass membrane protein</topology>
    </subcellularLocation>
</comment>
<feature type="transmembrane region" description="Helical" evidence="6">
    <location>
        <begin position="259"/>
        <end position="277"/>
    </location>
</feature>
<dbReference type="OrthoDB" id="3357846at2759"/>
<dbReference type="InterPro" id="IPR020846">
    <property type="entry name" value="MFS_dom"/>
</dbReference>
<feature type="region of interest" description="Disordered" evidence="5">
    <location>
        <begin position="43"/>
        <end position="84"/>
    </location>
</feature>
<dbReference type="Pfam" id="PF07690">
    <property type="entry name" value="MFS_1"/>
    <property type="match status" value="1"/>
</dbReference>
<feature type="transmembrane region" description="Helical" evidence="6">
    <location>
        <begin position="297"/>
        <end position="322"/>
    </location>
</feature>
<dbReference type="EMBL" id="CP051141">
    <property type="protein sequence ID" value="QIW99372.1"/>
    <property type="molecule type" value="Genomic_DNA"/>
</dbReference>
<dbReference type="AlphaFoldDB" id="A0A6H0XX93"/>
<name>A0A6H0XX93_9PEZI</name>
<dbReference type="SUPFAM" id="SSF103473">
    <property type="entry name" value="MFS general substrate transporter"/>
    <property type="match status" value="1"/>
</dbReference>
<feature type="transmembrane region" description="Helical" evidence="6">
    <location>
        <begin position="449"/>
        <end position="468"/>
    </location>
</feature>
<dbReference type="PANTHER" id="PTHR23502:SF23">
    <property type="entry name" value="FLUCONAZOLE RESISTANCE PROTEIN 1"/>
    <property type="match status" value="1"/>
</dbReference>
<dbReference type="Gene3D" id="1.20.1250.20">
    <property type="entry name" value="MFS general substrate transporter like domains"/>
    <property type="match status" value="1"/>
</dbReference>
<dbReference type="GO" id="GO:0005886">
    <property type="term" value="C:plasma membrane"/>
    <property type="evidence" value="ECO:0007669"/>
    <property type="project" value="TreeGrafter"/>
</dbReference>
<sequence>MSLIRDAPVGQLIRWITKNRVLRYPEEMPGFVLPPEYQNLDTIKPAQDTSSVKSSRSVASSDVEKEGLEDAEQPYRPAGELEASEHDLEKATTRQSMGGGSLAPTKTKDGHILIDFYSTDDPENPLNWSTTRKTVASLQIYIYTLAVYMGSAIYTPSVQGVQDEFGVGTVAASLGLALYVLAYGIGPILWSPLSEIPAIGRNPPYILTMGIFVALSVAAPLTPTFAGLLVTRFLQGFFGSPCLATGGASLSDLYDLAQLPYMICLWAFAATCGPALGPTISGFSVAAENWRWSLWEILWLGGPIFISMLFFLPETYAPNILLRKAQRLRKLTGNQNLKSKSEIDQANMSARSIAFEALVRPFALIILDPAIAYVTFYTALVYGIYYSFFEAFPIVYVERYGFSLGELGLAFLSIIVAVVIAIAIYYSYLHWVIDPDMKKNGPGLPERRLIPALFASILLPVGLFIFGWTGNGQIHWIISVIGIAIFTVGVFIVLQCIFVYLPWVYPQYAASLFAGNDFARSSLAFAAVLYGRPMYLGMGIGPGTSLLGGLTAACVLGLFGLYYYGAKLRARSKFSAKY</sequence>
<dbReference type="Proteomes" id="UP000503462">
    <property type="component" value="Chromosome 3"/>
</dbReference>
<dbReference type="GO" id="GO:0015244">
    <property type="term" value="F:fluconazole transmembrane transporter activity"/>
    <property type="evidence" value="ECO:0007669"/>
    <property type="project" value="TreeGrafter"/>
</dbReference>
<dbReference type="FunFam" id="1.20.1250.20:FF:000011">
    <property type="entry name" value="MFS multidrug transporter, putative"/>
    <property type="match status" value="1"/>
</dbReference>
<accession>A0A6H0XX93</accession>
<dbReference type="CDD" id="cd17323">
    <property type="entry name" value="MFS_Tpo1_MDR_like"/>
    <property type="match status" value="1"/>
</dbReference>